<dbReference type="EMBL" id="MT143893">
    <property type="protein sequence ID" value="QJB04980.1"/>
    <property type="molecule type" value="Genomic_DNA"/>
</dbReference>
<dbReference type="AlphaFoldDB" id="A0A6H1Z600"/>
<protein>
    <submittedName>
        <fullName evidence="1">Putative terminase</fullName>
    </submittedName>
</protein>
<accession>A0A6H1Z600</accession>
<gene>
    <name evidence="1" type="ORF">MM171A00247_0010</name>
    <name evidence="2" type="ORF">MM171B00144_0019</name>
</gene>
<name>A0A6H1Z600_9ZZZZ</name>
<evidence type="ECO:0000313" key="1">
    <source>
        <dbReference type="EMBL" id="QJA43296.1"/>
    </source>
</evidence>
<dbReference type="EMBL" id="MT143700">
    <property type="protein sequence ID" value="QJA43296.1"/>
    <property type="molecule type" value="Genomic_DNA"/>
</dbReference>
<evidence type="ECO:0000313" key="2">
    <source>
        <dbReference type="EMBL" id="QJB04980.1"/>
    </source>
</evidence>
<proteinExistence type="predicted"/>
<sequence>MKSDNSIIRGIRDWKNPGNNFCVVKLHYSADPLKSGVEWLQSAKRGMSTNAWEREMEVNFSEGIGQGVFAKDFTQLHIAKLQYLPDRILHRGWDFGYRRPAVVFAQMDLKGHWMVLKSVLGKDVKITEFAEAIIQRTKEWFSDIQEIRDYGDPAGNQVKDTSEKTTVQVLNSYKIYPKTRRSSPTQRIEIIAKKLSTLIEGVPSLLVDINCRDIIDGFEGGYKYPETNSGKSVKDNPLDDGYYIHLFDALGYMADNLFFLQGTAKGSSRINRVIRAVNWRKRFK</sequence>
<organism evidence="1">
    <name type="scientific">viral metagenome</name>
    <dbReference type="NCBI Taxonomy" id="1070528"/>
    <lineage>
        <taxon>unclassified sequences</taxon>
        <taxon>metagenomes</taxon>
        <taxon>organismal metagenomes</taxon>
    </lineage>
</organism>
<reference evidence="1" key="1">
    <citation type="submission" date="2020-03" db="EMBL/GenBank/DDBJ databases">
        <title>The deep terrestrial virosphere.</title>
        <authorList>
            <person name="Holmfeldt K."/>
            <person name="Nilsson E."/>
            <person name="Simone D."/>
            <person name="Lopez-Fernandez M."/>
            <person name="Wu X."/>
            <person name="de Brujin I."/>
            <person name="Lundin D."/>
            <person name="Andersson A."/>
            <person name="Bertilsson S."/>
            <person name="Dopson M."/>
        </authorList>
    </citation>
    <scope>NUCLEOTIDE SEQUENCE</scope>
    <source>
        <strain evidence="1">MM171A00247</strain>
        <strain evidence="2">MM171B00144</strain>
    </source>
</reference>
<dbReference type="Gene3D" id="3.30.420.280">
    <property type="match status" value="1"/>
</dbReference>